<protein>
    <submittedName>
        <fullName evidence="1">Uncharacterized protein</fullName>
    </submittedName>
</protein>
<organism evidence="1">
    <name type="scientific">marine sediment metagenome</name>
    <dbReference type="NCBI Taxonomy" id="412755"/>
    <lineage>
        <taxon>unclassified sequences</taxon>
        <taxon>metagenomes</taxon>
        <taxon>ecological metagenomes</taxon>
    </lineage>
</organism>
<proteinExistence type="predicted"/>
<name>A0A0F9EV58_9ZZZZ</name>
<dbReference type="AlphaFoldDB" id="A0A0F9EV58"/>
<sequence length="226" mass="25087">MIRKHKFLLLPVLALAAGVLGSGCQALLLGPVAMIELLFPKSREPAEFKLPAGKTVLVFPDDMLRPVSYPPVKRALAERICKTLKDKKLVANAVPYDSLIDLQHNEANFNRMAVASVGRRLGADLVIYINIGEFSLKDSPVGTLWSGRFAAKVRVVDVRKGRIWPDESAGYPVRIVEPMTDNSSESFGALLSLKLAGRLADEVSGLFHTRYVDRHRPKDTEPRWEE</sequence>
<comment type="caution">
    <text evidence="1">The sequence shown here is derived from an EMBL/GenBank/DDBJ whole genome shotgun (WGS) entry which is preliminary data.</text>
</comment>
<evidence type="ECO:0000313" key="1">
    <source>
        <dbReference type="EMBL" id="KKL77934.1"/>
    </source>
</evidence>
<dbReference type="EMBL" id="LAZR01023607">
    <property type="protein sequence ID" value="KKL77934.1"/>
    <property type="molecule type" value="Genomic_DNA"/>
</dbReference>
<gene>
    <name evidence="1" type="ORF">LCGC14_2029910</name>
</gene>
<accession>A0A0F9EV58</accession>
<reference evidence="1" key="1">
    <citation type="journal article" date="2015" name="Nature">
        <title>Complex archaea that bridge the gap between prokaryotes and eukaryotes.</title>
        <authorList>
            <person name="Spang A."/>
            <person name="Saw J.H."/>
            <person name="Jorgensen S.L."/>
            <person name="Zaremba-Niedzwiedzka K."/>
            <person name="Martijn J."/>
            <person name="Lind A.E."/>
            <person name="van Eijk R."/>
            <person name="Schleper C."/>
            <person name="Guy L."/>
            <person name="Ettema T.J."/>
        </authorList>
    </citation>
    <scope>NUCLEOTIDE SEQUENCE</scope>
</reference>
<dbReference type="PROSITE" id="PS51257">
    <property type="entry name" value="PROKAR_LIPOPROTEIN"/>
    <property type="match status" value="1"/>
</dbReference>